<evidence type="ECO:0000256" key="2">
    <source>
        <dbReference type="SAM" id="SignalP"/>
    </source>
</evidence>
<evidence type="ECO:0000256" key="1">
    <source>
        <dbReference type="SAM" id="Coils"/>
    </source>
</evidence>
<dbReference type="KEGG" id="dte:Dester_1082"/>
<evidence type="ECO:0008006" key="5">
    <source>
        <dbReference type="Google" id="ProtNLM"/>
    </source>
</evidence>
<dbReference type="RefSeq" id="WP_013638671.1">
    <property type="nucleotide sequence ID" value="NC_015185.1"/>
</dbReference>
<evidence type="ECO:0000313" key="3">
    <source>
        <dbReference type="EMBL" id="ADY73719.1"/>
    </source>
</evidence>
<dbReference type="InterPro" id="IPR045748">
    <property type="entry name" value="DcaP"/>
</dbReference>
<dbReference type="AlphaFoldDB" id="F0S038"/>
<dbReference type="Proteomes" id="UP000007102">
    <property type="component" value="Chromosome"/>
</dbReference>
<dbReference type="STRING" id="868864.Dester_1082"/>
<feature type="chain" id="PRO_5003256575" description="Porin" evidence="2">
    <location>
        <begin position="22"/>
        <end position="463"/>
    </location>
</feature>
<dbReference type="HOGENOM" id="CLU_545043_0_0_0"/>
<dbReference type="Pfam" id="PF19577">
    <property type="entry name" value="DcaP"/>
    <property type="match status" value="1"/>
</dbReference>
<feature type="coiled-coil region" evidence="1">
    <location>
        <begin position="20"/>
        <end position="61"/>
    </location>
</feature>
<accession>F0S038</accession>
<protein>
    <recommendedName>
        <fullName evidence="5">Porin</fullName>
    </recommendedName>
</protein>
<proteinExistence type="predicted"/>
<gene>
    <name evidence="3" type="ordered locus">Dester_1082</name>
</gene>
<keyword evidence="4" id="KW-1185">Reference proteome</keyword>
<evidence type="ECO:0000313" key="4">
    <source>
        <dbReference type="Proteomes" id="UP000007102"/>
    </source>
</evidence>
<sequence length="463" mass="52559">MRRALLLGTVFVLSSSLPSLAASDYEVQQLREMIEQMRSELQQVKEENRKLREEIRSIKGRATSFKTAGAPSFKSKSGKSVDFYGYFKIDAAYSDSKAVGKDFILWALPETTNSNDDDFNLTFKHSRFGFDIKTKESDYDILGKIELDFYRTETNDIENTDPNKQVVRVRRAFVELKKDSWSVLAGLEWMLLTQLYPHLSNFPSGAFMGNIGYRIPQIRLTKWIETESGKITLQAAIDREFGQTTTPWYDTGSDSGLPDFQGRVVYDTSVNDAKIHFGLIGHVGKEQIDLADGGDKNLDTYSYGFEYKLGYGRFELSGKIWKGRNLDGWYTGGVAQGVLYVYDDGYFDTKYVTVDPNNGSKIKVANAKEIDAQGGWIELTTRISPKLIWRIGAGIDDPDNDDLKYNGQYVEGARLKNTMYYTNAFYKLTPSIGLMGEYLRVKTDYSTTDGTVNRYQGSILYFF</sequence>
<organism evidence="3 4">
    <name type="scientific">Desulfurobacterium thermolithotrophum (strain DSM 11699 / BSA)</name>
    <dbReference type="NCBI Taxonomy" id="868864"/>
    <lineage>
        <taxon>Bacteria</taxon>
        <taxon>Pseudomonadati</taxon>
        <taxon>Aquificota</taxon>
        <taxon>Aquificia</taxon>
        <taxon>Desulfurobacteriales</taxon>
        <taxon>Desulfurobacteriaceae</taxon>
        <taxon>Desulfurobacterium</taxon>
    </lineage>
</organism>
<name>F0S038_DESTD</name>
<dbReference type="InParanoid" id="F0S038"/>
<reference evidence="4" key="2">
    <citation type="submission" date="2011-02" db="EMBL/GenBank/DDBJ databases">
        <title>The complete genome of Desulfurobacterium thermolithotrophum DSM 11699.</title>
        <authorList>
            <consortium name="US DOE Joint Genome Institute (JGI-PGF)"/>
            <person name="Lucas S."/>
            <person name="Copeland A."/>
            <person name="Lapidus A."/>
            <person name="Bruce D."/>
            <person name="Goodwin L."/>
            <person name="Pitluck S."/>
            <person name="Kyrpides N."/>
            <person name="Mavromatis K."/>
            <person name="Pagani I."/>
            <person name="Ivanova N."/>
            <person name="Mikhailova N."/>
            <person name="Daligault H."/>
            <person name="Detter J.C."/>
            <person name="Tapia R."/>
            <person name="Han C."/>
            <person name="Land M."/>
            <person name="Hauser L."/>
            <person name="Markowitz V."/>
            <person name="Cheng J.-F."/>
            <person name="Hugenholtz P."/>
            <person name="Woyke T."/>
            <person name="Wu D."/>
            <person name="Spring S."/>
            <person name="Brambilla E."/>
            <person name="Klenk H.-P."/>
            <person name="Eisen J.A."/>
        </authorList>
    </citation>
    <scope>NUCLEOTIDE SEQUENCE [LARGE SCALE GENOMIC DNA]</scope>
    <source>
        <strain evidence="4">DSM 11699 / BSA</strain>
    </source>
</reference>
<dbReference type="EMBL" id="CP002543">
    <property type="protein sequence ID" value="ADY73719.1"/>
    <property type="molecule type" value="Genomic_DNA"/>
</dbReference>
<feature type="signal peptide" evidence="2">
    <location>
        <begin position="1"/>
        <end position="21"/>
    </location>
</feature>
<reference evidence="3 4" key="1">
    <citation type="journal article" date="2011" name="Stand. Genomic Sci.">
        <title>Complete genome sequence of the thermophilic sulfur-reducer Desulfurobacterium thermolithotrophum type strain (BSA(T)) from a deep-sea hydrothermal vent.</title>
        <authorList>
            <person name="Goker M."/>
            <person name="Daligault H."/>
            <person name="Mwirichia R."/>
            <person name="Lapidus A."/>
            <person name="Lucas S."/>
            <person name="Deshpande S."/>
            <person name="Pagani I."/>
            <person name="Tapia R."/>
            <person name="Cheng J.F."/>
            <person name="Goodwin L."/>
            <person name="Pitluck S."/>
            <person name="Liolios K."/>
            <person name="Ivanova N."/>
            <person name="Mavromatis K."/>
            <person name="Mikhailova N."/>
            <person name="Pati A."/>
            <person name="Chen A."/>
            <person name="Palaniappan K."/>
            <person name="Han C."/>
            <person name="Land M."/>
            <person name="Hauser L."/>
            <person name="Pan C."/>
            <person name="Brambilla E.M."/>
            <person name="Rohde M."/>
            <person name="Spring S."/>
            <person name="Sikorski J."/>
            <person name="Wirth R."/>
            <person name="Detter J.C."/>
            <person name="Woyke T."/>
            <person name="Bristow J."/>
            <person name="Eisen J.A."/>
            <person name="Markowitz V."/>
            <person name="Hugenholtz P."/>
            <person name="Kyrpides N.C."/>
            <person name="Klenk H.P."/>
        </authorList>
    </citation>
    <scope>NUCLEOTIDE SEQUENCE [LARGE SCALE GENOMIC DNA]</scope>
    <source>
        <strain evidence="4">DSM 11699 / BSA</strain>
    </source>
</reference>
<dbReference type="OrthoDB" id="9763822at2"/>
<dbReference type="eggNOG" id="COG3074">
    <property type="taxonomic scope" value="Bacteria"/>
</dbReference>
<keyword evidence="1" id="KW-0175">Coiled coil</keyword>
<dbReference type="SUPFAM" id="SSF56935">
    <property type="entry name" value="Porins"/>
    <property type="match status" value="1"/>
</dbReference>
<keyword evidence="2" id="KW-0732">Signal</keyword>